<dbReference type="EMBL" id="FSRL01000002">
    <property type="protein sequence ID" value="SIO30614.1"/>
    <property type="molecule type" value="Genomic_DNA"/>
</dbReference>
<reference evidence="5" key="1">
    <citation type="submission" date="2016-11" db="EMBL/GenBank/DDBJ databases">
        <authorList>
            <person name="Varghese N."/>
            <person name="Submissions S."/>
        </authorList>
    </citation>
    <scope>NUCLEOTIDE SEQUENCE [LARGE SCALE GENOMIC DNA]</scope>
    <source>
        <strain evidence="5">DSM 29440</strain>
    </source>
</reference>
<proteinExistence type="predicted"/>
<dbReference type="Pfam" id="PF01471">
    <property type="entry name" value="PG_binding_1"/>
    <property type="match status" value="1"/>
</dbReference>
<dbReference type="Gene3D" id="1.10.101.10">
    <property type="entry name" value="PGBD-like superfamily/PGBD"/>
    <property type="match status" value="1"/>
</dbReference>
<evidence type="ECO:0000259" key="2">
    <source>
        <dbReference type="Pfam" id="PF01471"/>
    </source>
</evidence>
<dbReference type="InterPro" id="IPR002477">
    <property type="entry name" value="Peptidoglycan-bd-like"/>
</dbReference>
<evidence type="ECO:0000313" key="5">
    <source>
        <dbReference type="Proteomes" id="UP000184932"/>
    </source>
</evidence>
<evidence type="ECO:0000256" key="1">
    <source>
        <dbReference type="SAM" id="SignalP"/>
    </source>
</evidence>
<dbReference type="InterPro" id="IPR036366">
    <property type="entry name" value="PGBDSf"/>
</dbReference>
<dbReference type="SUPFAM" id="SSF53955">
    <property type="entry name" value="Lysozyme-like"/>
    <property type="match status" value="1"/>
</dbReference>
<evidence type="ECO:0000259" key="3">
    <source>
        <dbReference type="Pfam" id="PF13406"/>
    </source>
</evidence>
<dbReference type="PANTHER" id="PTHR30163:SF8">
    <property type="entry name" value="LYTIC MUREIN TRANSGLYCOSYLASE"/>
    <property type="match status" value="1"/>
</dbReference>
<dbReference type="PANTHER" id="PTHR30163">
    <property type="entry name" value="MEMBRANE-BOUND LYTIC MUREIN TRANSGLYCOSYLASE B"/>
    <property type="match status" value="1"/>
</dbReference>
<protein>
    <submittedName>
        <fullName evidence="4">Lytic murein transglycosylase</fullName>
    </submittedName>
</protein>
<dbReference type="Gene3D" id="1.10.530.10">
    <property type="match status" value="1"/>
</dbReference>
<keyword evidence="1" id="KW-0732">Signal</keyword>
<feature type="chain" id="PRO_5012952482" evidence="1">
    <location>
        <begin position="20"/>
        <end position="417"/>
    </location>
</feature>
<dbReference type="InterPro" id="IPR036365">
    <property type="entry name" value="PGBD-like_sf"/>
</dbReference>
<dbReference type="FunFam" id="1.10.8.350:FF:000001">
    <property type="entry name" value="Lytic murein transglycosylase B"/>
    <property type="match status" value="1"/>
</dbReference>
<gene>
    <name evidence="4" type="ORF">SAMN05444002_3794</name>
</gene>
<dbReference type="GO" id="GO:0009253">
    <property type="term" value="P:peptidoglycan catabolic process"/>
    <property type="evidence" value="ECO:0007669"/>
    <property type="project" value="TreeGrafter"/>
</dbReference>
<feature type="domain" description="Transglycosylase SLT" evidence="3">
    <location>
        <begin position="49"/>
        <end position="340"/>
    </location>
</feature>
<dbReference type="Pfam" id="PF13406">
    <property type="entry name" value="SLT_2"/>
    <property type="match status" value="1"/>
</dbReference>
<dbReference type="SUPFAM" id="SSF47090">
    <property type="entry name" value="PGBD-like"/>
    <property type="match status" value="1"/>
</dbReference>
<dbReference type="AlphaFoldDB" id="A0A1N6IF10"/>
<dbReference type="InterPro" id="IPR043426">
    <property type="entry name" value="MltB-like"/>
</dbReference>
<dbReference type="NCBIfam" id="TIGR02283">
    <property type="entry name" value="MltB_2"/>
    <property type="match status" value="1"/>
</dbReference>
<dbReference type="InterPro" id="IPR011970">
    <property type="entry name" value="MltB_2"/>
</dbReference>
<name>A0A1N6IF10_9RHOB</name>
<dbReference type="STRING" id="1217970.SAMN05444002_3794"/>
<evidence type="ECO:0000313" key="4">
    <source>
        <dbReference type="EMBL" id="SIO30614.1"/>
    </source>
</evidence>
<feature type="signal peptide" evidence="1">
    <location>
        <begin position="1"/>
        <end position="19"/>
    </location>
</feature>
<dbReference type="Proteomes" id="UP000184932">
    <property type="component" value="Unassembled WGS sequence"/>
</dbReference>
<dbReference type="InterPro" id="IPR031304">
    <property type="entry name" value="SLT_2"/>
</dbReference>
<dbReference type="GO" id="GO:0008933">
    <property type="term" value="F:peptidoglycan lytic transglycosylase activity"/>
    <property type="evidence" value="ECO:0007669"/>
    <property type="project" value="TreeGrafter"/>
</dbReference>
<dbReference type="RefSeq" id="WP_074257949.1">
    <property type="nucleotide sequence ID" value="NZ_FSRL01000002.1"/>
</dbReference>
<dbReference type="OrthoDB" id="9808544at2"/>
<accession>A0A1N6IF10</accession>
<keyword evidence="5" id="KW-1185">Reference proteome</keyword>
<dbReference type="InterPro" id="IPR023346">
    <property type="entry name" value="Lysozyme-like_dom_sf"/>
</dbReference>
<sequence length="417" mass="44627">MKRVLAGAAFALMAGAAQAGPVAVEMAVRPLARPAGGGLPVAEVSGEGFSDWIRGFKQRAAARGIAPDLLDRAFEGVAFDEKVITRDRNQNEFTKTIWEYLDTAASDLRVSNGKAALERERSALEAIEARYGVPKEIVTAIWGLESAYGTFKGDNDIIGSLATLAHDSRRGAFFEGQLMAAFEILQAGDVAPRDMKGSWAGAMGHTQFMPSSYLAHAVDFTGDGKRDIWGDDPKDALASAAAYLADAGWVKGMPWGMEVVLPEGFDYEIAGEHETRTAAEWNAMGVRDIEGREVPDHGPASIRLPGGARGAAFMTFGNFMVIERYNTADAYVIAVGHLGDLIAGGKRIQSGWPREDRALTLPEREELQTRLEAAGFDPGGVDGKIGPKTLAAVRGFQKSIGVVPDGYASLAILQKLR</sequence>
<feature type="domain" description="Peptidoglycan binding-like" evidence="2">
    <location>
        <begin position="362"/>
        <end position="416"/>
    </location>
</feature>
<dbReference type="Gene3D" id="1.10.8.350">
    <property type="entry name" value="Bacterial muramidase"/>
    <property type="match status" value="1"/>
</dbReference>
<organism evidence="4 5">
    <name type="scientific">Vannielia litorea</name>
    <dbReference type="NCBI Taxonomy" id="1217970"/>
    <lineage>
        <taxon>Bacteria</taxon>
        <taxon>Pseudomonadati</taxon>
        <taxon>Pseudomonadota</taxon>
        <taxon>Alphaproteobacteria</taxon>
        <taxon>Rhodobacterales</taxon>
        <taxon>Paracoccaceae</taxon>
        <taxon>Vannielia</taxon>
    </lineage>
</organism>